<evidence type="ECO:0000313" key="2">
    <source>
        <dbReference type="EMBL" id="KAF4668010.1"/>
    </source>
</evidence>
<organism evidence="2 4">
    <name type="scientific">Perkinsus olseni</name>
    <name type="common">Perkinsus atlanticus</name>
    <dbReference type="NCBI Taxonomy" id="32597"/>
    <lineage>
        <taxon>Eukaryota</taxon>
        <taxon>Sar</taxon>
        <taxon>Alveolata</taxon>
        <taxon>Perkinsozoa</taxon>
        <taxon>Perkinsea</taxon>
        <taxon>Perkinsida</taxon>
        <taxon>Perkinsidae</taxon>
        <taxon>Perkinsus</taxon>
    </lineage>
</organism>
<evidence type="ECO:0000313" key="4">
    <source>
        <dbReference type="Proteomes" id="UP000570595"/>
    </source>
</evidence>
<evidence type="ECO:0000313" key="5">
    <source>
        <dbReference type="Proteomes" id="UP000572268"/>
    </source>
</evidence>
<dbReference type="EMBL" id="JABANN010000046">
    <property type="protein sequence ID" value="KAF4673610.1"/>
    <property type="molecule type" value="Genomic_DNA"/>
</dbReference>
<protein>
    <submittedName>
        <fullName evidence="2">Uncharacterized protein</fullName>
    </submittedName>
</protein>
<reference evidence="4 5" key="1">
    <citation type="submission" date="2020-04" db="EMBL/GenBank/DDBJ databases">
        <title>Perkinsus olseni comparative genomics.</title>
        <authorList>
            <person name="Bogema D.R."/>
        </authorList>
    </citation>
    <scope>NUCLEOTIDE SEQUENCE [LARGE SCALE GENOMIC DNA]</scope>
    <source>
        <strain evidence="2">ATCC PRA-179</strain>
        <strain evidence="3">ATCC PRA-31</strain>
    </source>
</reference>
<dbReference type="OrthoDB" id="446085at2759"/>
<dbReference type="EMBL" id="JABAHT010000044">
    <property type="protein sequence ID" value="KAF4668010.1"/>
    <property type="molecule type" value="Genomic_DNA"/>
</dbReference>
<evidence type="ECO:0000256" key="1">
    <source>
        <dbReference type="SAM" id="MobiDB-lite"/>
    </source>
</evidence>
<feature type="compositionally biased region" description="Acidic residues" evidence="1">
    <location>
        <begin position="305"/>
        <end position="316"/>
    </location>
</feature>
<accession>A0A7J6M9X9</accession>
<dbReference type="Proteomes" id="UP000570595">
    <property type="component" value="Unassembled WGS sequence"/>
</dbReference>
<comment type="caution">
    <text evidence="2">The sequence shown here is derived from an EMBL/GenBank/DDBJ whole genome shotgun (WGS) entry which is preliminary data.</text>
</comment>
<feature type="region of interest" description="Disordered" evidence="1">
    <location>
        <begin position="299"/>
        <end position="324"/>
    </location>
</feature>
<dbReference type="Proteomes" id="UP000572268">
    <property type="component" value="Unassembled WGS sequence"/>
</dbReference>
<name>A0A7J6M9X9_PEROL</name>
<proteinExistence type="predicted"/>
<evidence type="ECO:0000313" key="3">
    <source>
        <dbReference type="EMBL" id="KAF4673610.1"/>
    </source>
</evidence>
<dbReference type="AlphaFoldDB" id="A0A7J6M9X9"/>
<gene>
    <name evidence="3" type="ORF">FOL46_006834</name>
    <name evidence="2" type="ORF">FOZ61_007309</name>
</gene>
<sequence>MRAHRPTLGRSFTAMLVYQMKVIWSVQQQSLLGMSEEGTRYYFELWPKGMAPNVESVARQTVDGFNCHHVRPYLEPDESSKDCLIWIYTMDDSMGYKQYWAPGKIGHKTCFKTLTPVATGKQRTSPLQPDHSVVLTANRLCKENQLLLTENEEKPVPNGVYYGFTEGGLEATLRFNGESRLEHVEVGGPQKGRYNDLIYNMLGKAINGVFGRQGESKVVDFILEPVDPTEFDGSKESFPRARMNTMEGQPFDGNNLPSLLGLSKRGKLEFVKSRAARSFRAIRNSTFGFRRDRRDAMAYKRLDDSSNDTEDEDSFDGPEHEMTE</sequence>